<name>A0AB73I5T8_9BURK</name>
<protein>
    <submittedName>
        <fullName evidence="3">FmdB family regulatory protein</fullName>
    </submittedName>
</protein>
<reference evidence="3" key="1">
    <citation type="submission" date="2023-07" db="EMBL/GenBank/DDBJ databases">
        <title>Sorghum-associated microbial communities from plants grown in Nebraska, USA.</title>
        <authorList>
            <person name="Schachtman D."/>
        </authorList>
    </citation>
    <scope>NUCLEOTIDE SEQUENCE</scope>
    <source>
        <strain evidence="3">DS1061</strain>
    </source>
</reference>
<feature type="region of interest" description="Disordered" evidence="1">
    <location>
        <begin position="57"/>
        <end position="126"/>
    </location>
</feature>
<dbReference type="Pfam" id="PF09723">
    <property type="entry name" value="Zn_ribbon_8"/>
    <property type="match status" value="1"/>
</dbReference>
<gene>
    <name evidence="3" type="ORF">J2793_000643</name>
</gene>
<dbReference type="NCBIfam" id="TIGR02605">
    <property type="entry name" value="CxxC_CxxC_SSSS"/>
    <property type="match status" value="1"/>
</dbReference>
<feature type="domain" description="Putative regulatory protein FmdB zinc ribbon" evidence="2">
    <location>
        <begin position="1"/>
        <end position="42"/>
    </location>
</feature>
<dbReference type="PANTHER" id="PTHR34404:SF2">
    <property type="entry name" value="CONSERVED SERINE RICH PROTEIN"/>
    <property type="match status" value="1"/>
</dbReference>
<sequence length="126" mass="12202">MPIYAYRCESCGFGKDVLQKMSDAQLTQCPECGKDTFRKQVTAAGFQLKGSGWYVTDFRGGNTGTSAPAKADADGASNGSPAGTAAPAGNGAAKSDTATASSAAATPAAPAAAPAASTGASSSGSA</sequence>
<feature type="compositionally biased region" description="Low complexity" evidence="1">
    <location>
        <begin position="75"/>
        <end position="126"/>
    </location>
</feature>
<evidence type="ECO:0000256" key="1">
    <source>
        <dbReference type="SAM" id="MobiDB-lite"/>
    </source>
</evidence>
<dbReference type="PANTHER" id="PTHR34404">
    <property type="entry name" value="REGULATORY PROTEIN, FMDB FAMILY"/>
    <property type="match status" value="1"/>
</dbReference>
<evidence type="ECO:0000313" key="4">
    <source>
        <dbReference type="Proteomes" id="UP001229486"/>
    </source>
</evidence>
<dbReference type="InterPro" id="IPR013429">
    <property type="entry name" value="Regulatory_FmdB_Zinc_ribbon"/>
</dbReference>
<dbReference type="AlphaFoldDB" id="A0AB73I5T8"/>
<dbReference type="Proteomes" id="UP001229486">
    <property type="component" value="Unassembled WGS sequence"/>
</dbReference>
<evidence type="ECO:0000313" key="3">
    <source>
        <dbReference type="EMBL" id="MDP9645221.1"/>
    </source>
</evidence>
<comment type="caution">
    <text evidence="3">The sequence shown here is derived from an EMBL/GenBank/DDBJ whole genome shotgun (WGS) entry which is preliminary data.</text>
</comment>
<dbReference type="GeneID" id="97018580"/>
<evidence type="ECO:0000259" key="2">
    <source>
        <dbReference type="SMART" id="SM00834"/>
    </source>
</evidence>
<accession>A0AB73I5T8</accession>
<dbReference type="EMBL" id="JAURTK010000001">
    <property type="protein sequence ID" value="MDP9645221.1"/>
    <property type="molecule type" value="Genomic_DNA"/>
</dbReference>
<dbReference type="RefSeq" id="WP_020069629.1">
    <property type="nucleotide sequence ID" value="NZ_JAURTK010000001.1"/>
</dbReference>
<proteinExistence type="predicted"/>
<dbReference type="SMART" id="SM00834">
    <property type="entry name" value="CxxC_CXXC_SSSS"/>
    <property type="match status" value="1"/>
</dbReference>
<organism evidence="3 4">
    <name type="scientific">Paraburkholderia caledonica</name>
    <dbReference type="NCBI Taxonomy" id="134536"/>
    <lineage>
        <taxon>Bacteria</taxon>
        <taxon>Pseudomonadati</taxon>
        <taxon>Pseudomonadota</taxon>
        <taxon>Betaproteobacteria</taxon>
        <taxon>Burkholderiales</taxon>
        <taxon>Burkholderiaceae</taxon>
        <taxon>Paraburkholderia</taxon>
    </lineage>
</organism>